<comment type="subcellular location">
    <subcellularLocation>
        <location evidence="1">Cell outer membrane</location>
    </subcellularLocation>
</comment>
<dbReference type="RefSeq" id="WP_132939235.1">
    <property type="nucleotide sequence ID" value="NZ_CP119676.1"/>
</dbReference>
<dbReference type="PANTHER" id="PTHR30329:SF21">
    <property type="entry name" value="LIPOPROTEIN YIAD-RELATED"/>
    <property type="match status" value="1"/>
</dbReference>
<dbReference type="AlphaFoldDB" id="A0A4R3J9S1"/>
<keyword evidence="2 4" id="KW-0472">Membrane</keyword>
<feature type="region of interest" description="Disordered" evidence="5">
    <location>
        <begin position="260"/>
        <end position="281"/>
    </location>
</feature>
<feature type="chain" id="PRO_5020296291" evidence="6">
    <location>
        <begin position="19"/>
        <end position="288"/>
    </location>
</feature>
<evidence type="ECO:0000256" key="4">
    <source>
        <dbReference type="PROSITE-ProRule" id="PRU00473"/>
    </source>
</evidence>
<evidence type="ECO:0000259" key="7">
    <source>
        <dbReference type="PROSITE" id="PS51123"/>
    </source>
</evidence>
<keyword evidence="9" id="KW-1185">Reference proteome</keyword>
<dbReference type="SUPFAM" id="SSF103088">
    <property type="entry name" value="OmpA-like"/>
    <property type="match status" value="1"/>
</dbReference>
<evidence type="ECO:0000313" key="8">
    <source>
        <dbReference type="EMBL" id="TCS62155.1"/>
    </source>
</evidence>
<dbReference type="InterPro" id="IPR006664">
    <property type="entry name" value="OMP_bac"/>
</dbReference>
<keyword evidence="3" id="KW-0998">Cell outer membrane</keyword>
<evidence type="ECO:0000256" key="2">
    <source>
        <dbReference type="ARBA" id="ARBA00023136"/>
    </source>
</evidence>
<accession>A0A4R3J9S1</accession>
<evidence type="ECO:0000256" key="5">
    <source>
        <dbReference type="SAM" id="MobiDB-lite"/>
    </source>
</evidence>
<dbReference type="GO" id="GO:0009279">
    <property type="term" value="C:cell outer membrane"/>
    <property type="evidence" value="ECO:0007669"/>
    <property type="project" value="UniProtKB-SubCell"/>
</dbReference>
<dbReference type="PROSITE" id="PS51257">
    <property type="entry name" value="PROKAR_LIPOPROTEIN"/>
    <property type="match status" value="1"/>
</dbReference>
<protein>
    <submittedName>
        <fullName evidence="8">OmpA family protein</fullName>
    </submittedName>
</protein>
<dbReference type="OrthoDB" id="189250at2"/>
<dbReference type="Proteomes" id="UP000295304">
    <property type="component" value="Unassembled WGS sequence"/>
</dbReference>
<evidence type="ECO:0000256" key="6">
    <source>
        <dbReference type="SAM" id="SignalP"/>
    </source>
</evidence>
<dbReference type="InterPro" id="IPR050330">
    <property type="entry name" value="Bact_OuterMem_StrucFunc"/>
</dbReference>
<dbReference type="CDD" id="cd07185">
    <property type="entry name" value="OmpA_C-like"/>
    <property type="match status" value="1"/>
</dbReference>
<sequence>MKPYVKYVALGLAGVALAGCASFGDINAVDSVRAMPPSVGGTFSSELSNQYRTYAIHEADEAGEWDHAARFARKAEQAAKGASVEPFVVSDWPVSMDRAAYLNTARAQLMDDFAAGARDRMPAKAAYAQVMFDCWLEEEAENNTDSKCRSEFLKTEPMLRMMKAQAPAPMPAPVVVPIPGPYEVYFDFNSSALTSQAKMIIDDAAKAAGEAKVSGVVLIGHADRSGSDSYNMKLSRARVDTAANALVEDGFPRDKVTTKYAGETSPQVPTPDGQREAKNRRVEIIFER</sequence>
<dbReference type="PRINTS" id="PR01021">
    <property type="entry name" value="OMPADOMAIN"/>
</dbReference>
<keyword evidence="6" id="KW-0732">Signal</keyword>
<feature type="signal peptide" evidence="6">
    <location>
        <begin position="1"/>
        <end position="18"/>
    </location>
</feature>
<proteinExistence type="predicted"/>
<dbReference type="InterPro" id="IPR036737">
    <property type="entry name" value="OmpA-like_sf"/>
</dbReference>
<comment type="caution">
    <text evidence="8">The sequence shown here is derived from an EMBL/GenBank/DDBJ whole genome shotgun (WGS) entry which is preliminary data.</text>
</comment>
<dbReference type="InterPro" id="IPR006665">
    <property type="entry name" value="OmpA-like"/>
</dbReference>
<dbReference type="PROSITE" id="PS51123">
    <property type="entry name" value="OMPA_2"/>
    <property type="match status" value="1"/>
</dbReference>
<evidence type="ECO:0000313" key="9">
    <source>
        <dbReference type="Proteomes" id="UP000295304"/>
    </source>
</evidence>
<reference evidence="8 9" key="1">
    <citation type="submission" date="2019-03" db="EMBL/GenBank/DDBJ databases">
        <title>Genomic Encyclopedia of Type Strains, Phase IV (KMG-IV): sequencing the most valuable type-strain genomes for metagenomic binning, comparative biology and taxonomic classification.</title>
        <authorList>
            <person name="Goeker M."/>
        </authorList>
    </citation>
    <scope>NUCLEOTIDE SEQUENCE [LARGE SCALE GENOMIC DNA]</scope>
    <source>
        <strain evidence="8 9">DSM 101688</strain>
    </source>
</reference>
<dbReference type="PANTHER" id="PTHR30329">
    <property type="entry name" value="STATOR ELEMENT OF FLAGELLAR MOTOR COMPLEX"/>
    <property type="match status" value="1"/>
</dbReference>
<evidence type="ECO:0000256" key="3">
    <source>
        <dbReference type="ARBA" id="ARBA00023237"/>
    </source>
</evidence>
<evidence type="ECO:0000256" key="1">
    <source>
        <dbReference type="ARBA" id="ARBA00004442"/>
    </source>
</evidence>
<feature type="domain" description="OmpA-like" evidence="7">
    <location>
        <begin position="173"/>
        <end position="288"/>
    </location>
</feature>
<dbReference type="EMBL" id="SLZW01000006">
    <property type="protein sequence ID" value="TCS62155.1"/>
    <property type="molecule type" value="Genomic_DNA"/>
</dbReference>
<dbReference type="Gene3D" id="3.30.1330.60">
    <property type="entry name" value="OmpA-like domain"/>
    <property type="match status" value="1"/>
</dbReference>
<organism evidence="8 9">
    <name type="scientific">Varunaivibrio sulfuroxidans</name>
    <dbReference type="NCBI Taxonomy" id="1773489"/>
    <lineage>
        <taxon>Bacteria</taxon>
        <taxon>Pseudomonadati</taxon>
        <taxon>Pseudomonadota</taxon>
        <taxon>Alphaproteobacteria</taxon>
        <taxon>Rhodospirillales</taxon>
        <taxon>Magnetovibrionaceae</taxon>
        <taxon>Varunaivibrio</taxon>
    </lineage>
</organism>
<dbReference type="Pfam" id="PF00691">
    <property type="entry name" value="OmpA"/>
    <property type="match status" value="1"/>
</dbReference>
<gene>
    <name evidence="8" type="ORF">EDD55_106113</name>
</gene>
<name>A0A4R3J9S1_9PROT</name>